<keyword evidence="1" id="KW-0479">Metal-binding</keyword>
<dbReference type="InterPro" id="IPR036236">
    <property type="entry name" value="Znf_C2H2_sf"/>
</dbReference>
<organism evidence="4 5">
    <name type="scientific">Dreissena polymorpha</name>
    <name type="common">Zebra mussel</name>
    <name type="synonym">Mytilus polymorpha</name>
    <dbReference type="NCBI Taxonomy" id="45954"/>
    <lineage>
        <taxon>Eukaryota</taxon>
        <taxon>Metazoa</taxon>
        <taxon>Spiralia</taxon>
        <taxon>Lophotrochozoa</taxon>
        <taxon>Mollusca</taxon>
        <taxon>Bivalvia</taxon>
        <taxon>Autobranchia</taxon>
        <taxon>Heteroconchia</taxon>
        <taxon>Euheterodonta</taxon>
        <taxon>Imparidentia</taxon>
        <taxon>Neoheterodontei</taxon>
        <taxon>Myida</taxon>
        <taxon>Dreissenoidea</taxon>
        <taxon>Dreissenidae</taxon>
        <taxon>Dreissena</taxon>
    </lineage>
</organism>
<evidence type="ECO:0000313" key="5">
    <source>
        <dbReference type="Proteomes" id="UP000828390"/>
    </source>
</evidence>
<dbReference type="EMBL" id="JAIWYP010000012">
    <property type="protein sequence ID" value="KAH3723571.1"/>
    <property type="molecule type" value="Genomic_DNA"/>
</dbReference>
<proteinExistence type="predicted"/>
<reference evidence="4" key="1">
    <citation type="journal article" date="2019" name="bioRxiv">
        <title>The Genome of the Zebra Mussel, Dreissena polymorpha: A Resource for Invasive Species Research.</title>
        <authorList>
            <person name="McCartney M.A."/>
            <person name="Auch B."/>
            <person name="Kono T."/>
            <person name="Mallez S."/>
            <person name="Zhang Y."/>
            <person name="Obille A."/>
            <person name="Becker A."/>
            <person name="Abrahante J.E."/>
            <person name="Garbe J."/>
            <person name="Badalamenti J.P."/>
            <person name="Herman A."/>
            <person name="Mangelson H."/>
            <person name="Liachko I."/>
            <person name="Sullivan S."/>
            <person name="Sone E.D."/>
            <person name="Koren S."/>
            <person name="Silverstein K.A.T."/>
            <person name="Beckman K.B."/>
            <person name="Gohl D.M."/>
        </authorList>
    </citation>
    <scope>NUCLEOTIDE SEQUENCE</scope>
    <source>
        <strain evidence="4">Duluth1</strain>
        <tissue evidence="4">Whole animal</tissue>
    </source>
</reference>
<dbReference type="SUPFAM" id="SSF57667">
    <property type="entry name" value="beta-beta-alpha zinc fingers"/>
    <property type="match status" value="1"/>
</dbReference>
<feature type="domain" description="C2H2-type" evidence="3">
    <location>
        <begin position="66"/>
        <end position="94"/>
    </location>
</feature>
<keyword evidence="5" id="KW-1185">Reference proteome</keyword>
<evidence type="ECO:0000313" key="4">
    <source>
        <dbReference type="EMBL" id="KAH3723571.1"/>
    </source>
</evidence>
<dbReference type="Proteomes" id="UP000828390">
    <property type="component" value="Unassembled WGS sequence"/>
</dbReference>
<dbReference type="AlphaFoldDB" id="A0A9D4CF82"/>
<accession>A0A9D4CF82</accession>
<evidence type="ECO:0000259" key="3">
    <source>
        <dbReference type="PROSITE" id="PS50157"/>
    </source>
</evidence>
<dbReference type="SMART" id="SM00355">
    <property type="entry name" value="ZnF_C2H2"/>
    <property type="match status" value="1"/>
</dbReference>
<dbReference type="GO" id="GO:0008270">
    <property type="term" value="F:zinc ion binding"/>
    <property type="evidence" value="ECO:0007669"/>
    <property type="project" value="UniProtKB-KW"/>
</dbReference>
<reference evidence="4" key="2">
    <citation type="submission" date="2020-11" db="EMBL/GenBank/DDBJ databases">
        <authorList>
            <person name="McCartney M.A."/>
            <person name="Auch B."/>
            <person name="Kono T."/>
            <person name="Mallez S."/>
            <person name="Becker A."/>
            <person name="Gohl D.M."/>
            <person name="Silverstein K.A.T."/>
            <person name="Koren S."/>
            <person name="Bechman K.B."/>
            <person name="Herman A."/>
            <person name="Abrahante J.E."/>
            <person name="Garbe J."/>
        </authorList>
    </citation>
    <scope>NUCLEOTIDE SEQUENCE</scope>
    <source>
        <strain evidence="4">Duluth1</strain>
        <tissue evidence="4">Whole animal</tissue>
    </source>
</reference>
<dbReference type="InterPro" id="IPR013087">
    <property type="entry name" value="Znf_C2H2_type"/>
</dbReference>
<name>A0A9D4CF82_DREPO</name>
<keyword evidence="1" id="KW-0862">Zinc</keyword>
<feature type="compositionally biased region" description="Basic and acidic residues" evidence="2">
    <location>
        <begin position="51"/>
        <end position="63"/>
    </location>
</feature>
<protein>
    <recommendedName>
        <fullName evidence="3">C2H2-type domain-containing protein</fullName>
    </recommendedName>
</protein>
<comment type="caution">
    <text evidence="4">The sequence shown here is derived from an EMBL/GenBank/DDBJ whole genome shotgun (WGS) entry which is preliminary data.</text>
</comment>
<keyword evidence="1" id="KW-0863">Zinc-finger</keyword>
<evidence type="ECO:0000256" key="2">
    <source>
        <dbReference type="SAM" id="MobiDB-lite"/>
    </source>
</evidence>
<dbReference type="PROSITE" id="PS00028">
    <property type="entry name" value="ZINC_FINGER_C2H2_1"/>
    <property type="match status" value="1"/>
</dbReference>
<evidence type="ECO:0000256" key="1">
    <source>
        <dbReference type="PROSITE-ProRule" id="PRU00042"/>
    </source>
</evidence>
<dbReference type="Pfam" id="PF13912">
    <property type="entry name" value="zf-C2H2_6"/>
    <property type="match status" value="1"/>
</dbReference>
<dbReference type="PROSITE" id="PS50157">
    <property type="entry name" value="ZINC_FINGER_C2H2_2"/>
    <property type="match status" value="1"/>
</dbReference>
<sequence>MAYSKDDFVNFSDIENLEEILGDFTASEYDFSDSDFELEQEPKSKSIKSSRKTEKNDTETPKKKLYQCDECDRSYASISGMRGHLRTKHGKQNIKGKTIPKTIVKGLFCFIGSTSAGIKIKVSLLP</sequence>
<gene>
    <name evidence="4" type="ORF">DPMN_049362</name>
</gene>
<feature type="region of interest" description="Disordered" evidence="2">
    <location>
        <begin position="35"/>
        <end position="63"/>
    </location>
</feature>
<dbReference type="Gene3D" id="3.30.160.60">
    <property type="entry name" value="Classic Zinc Finger"/>
    <property type="match status" value="1"/>
</dbReference>